<evidence type="ECO:0000313" key="3">
    <source>
        <dbReference type="Proteomes" id="UP000707356"/>
    </source>
</evidence>
<dbReference type="GO" id="GO:0016787">
    <property type="term" value="F:hydrolase activity"/>
    <property type="evidence" value="ECO:0007669"/>
    <property type="project" value="UniProtKB-KW"/>
</dbReference>
<accession>A0A951U4P2</accession>
<feature type="domain" description="Dienelactone hydrolase" evidence="1">
    <location>
        <begin position="18"/>
        <end position="244"/>
    </location>
</feature>
<evidence type="ECO:0000259" key="1">
    <source>
        <dbReference type="Pfam" id="PF01738"/>
    </source>
</evidence>
<dbReference type="PANTHER" id="PTHR47562:SF2">
    <property type="entry name" value="CARBOXYMETHYLENEBUTENOLIDASE-RELATED"/>
    <property type="match status" value="1"/>
</dbReference>
<keyword evidence="2" id="KW-0378">Hydrolase</keyword>
<reference evidence="2" key="2">
    <citation type="journal article" date="2022" name="Microbiol. Resour. Announc.">
        <title>Metagenome Sequencing to Explore Phylogenomics of Terrestrial Cyanobacteria.</title>
        <authorList>
            <person name="Ward R.D."/>
            <person name="Stajich J.E."/>
            <person name="Johansen J.R."/>
            <person name="Huntemann M."/>
            <person name="Clum A."/>
            <person name="Foster B."/>
            <person name="Foster B."/>
            <person name="Roux S."/>
            <person name="Palaniappan K."/>
            <person name="Varghese N."/>
            <person name="Mukherjee S."/>
            <person name="Reddy T.B.K."/>
            <person name="Daum C."/>
            <person name="Copeland A."/>
            <person name="Chen I.A."/>
            <person name="Ivanova N.N."/>
            <person name="Kyrpides N.C."/>
            <person name="Shapiro N."/>
            <person name="Eloe-Fadrosh E.A."/>
            <person name="Pietrasiak N."/>
        </authorList>
    </citation>
    <scope>NUCLEOTIDE SEQUENCE</scope>
    <source>
        <strain evidence="2">GSE-TBD4-15B</strain>
    </source>
</reference>
<proteinExistence type="predicted"/>
<reference evidence="2" key="1">
    <citation type="submission" date="2021-05" db="EMBL/GenBank/DDBJ databases">
        <authorList>
            <person name="Pietrasiak N."/>
            <person name="Ward R."/>
            <person name="Stajich J.E."/>
            <person name="Kurbessoian T."/>
        </authorList>
    </citation>
    <scope>NUCLEOTIDE SEQUENCE</scope>
    <source>
        <strain evidence="2">GSE-TBD4-15B</strain>
    </source>
</reference>
<dbReference type="Pfam" id="PF01738">
    <property type="entry name" value="DLH"/>
    <property type="match status" value="1"/>
</dbReference>
<organism evidence="2 3">
    <name type="scientific">Pegethrix bostrychoides GSE-TBD4-15B</name>
    <dbReference type="NCBI Taxonomy" id="2839662"/>
    <lineage>
        <taxon>Bacteria</taxon>
        <taxon>Bacillati</taxon>
        <taxon>Cyanobacteriota</taxon>
        <taxon>Cyanophyceae</taxon>
        <taxon>Oculatellales</taxon>
        <taxon>Oculatellaceae</taxon>
        <taxon>Pegethrix</taxon>
    </lineage>
</organism>
<dbReference type="PANTHER" id="PTHR47562">
    <property type="match status" value="1"/>
</dbReference>
<name>A0A951U4P2_9CYAN</name>
<dbReference type="Gene3D" id="3.40.50.1820">
    <property type="entry name" value="alpha/beta hydrolase"/>
    <property type="match status" value="1"/>
</dbReference>
<protein>
    <submittedName>
        <fullName evidence="2">Dienelactone hydrolase family protein</fullName>
    </submittedName>
</protein>
<dbReference type="InterPro" id="IPR002925">
    <property type="entry name" value="Dienelactn_hydro"/>
</dbReference>
<dbReference type="SUPFAM" id="SSF53474">
    <property type="entry name" value="alpha/beta-Hydrolases"/>
    <property type="match status" value="1"/>
</dbReference>
<dbReference type="AlphaFoldDB" id="A0A951U4P2"/>
<dbReference type="Proteomes" id="UP000707356">
    <property type="component" value="Unassembled WGS sequence"/>
</dbReference>
<dbReference type="InterPro" id="IPR029058">
    <property type="entry name" value="AB_hydrolase_fold"/>
</dbReference>
<dbReference type="EMBL" id="JAHHHV010000064">
    <property type="protein sequence ID" value="MBW4465959.1"/>
    <property type="molecule type" value="Genomic_DNA"/>
</dbReference>
<comment type="caution">
    <text evidence="2">The sequence shown here is derived from an EMBL/GenBank/DDBJ whole genome shotgun (WGS) entry which is preliminary data.</text>
</comment>
<gene>
    <name evidence="2" type="ORF">KME07_11040</name>
</gene>
<evidence type="ECO:0000313" key="2">
    <source>
        <dbReference type="EMBL" id="MBW4465959.1"/>
    </source>
</evidence>
<sequence length="246" mass="26700">MQITQRNLSLVVEDSLMRLYVAAPKPAGRYPGILFYSDIYQLGGPMLRLADHLAGYGYLVAAPEIFHRLEPVGRVIEPNDIGRMQGNDAARRSEISGFDADALAVLDWLKAEPSVNPDRLGTMGFCIGGHLACRAAFQPDIKAAVCCYPTGIHSGKLGRGTADTLSRLADLQSELLLIFGRLDPHIPAEGRQAIEAGLAQTGVRHKTVLYEGADHTFMRDDGPRFDPAATDAAWGEITAFLQRVLG</sequence>